<dbReference type="Pfam" id="PF03544">
    <property type="entry name" value="TonB_C"/>
    <property type="match status" value="1"/>
</dbReference>
<evidence type="ECO:0000256" key="4">
    <source>
        <dbReference type="ARBA" id="ARBA00022475"/>
    </source>
</evidence>
<evidence type="ECO:0000256" key="10">
    <source>
        <dbReference type="SAM" id="MobiDB-lite"/>
    </source>
</evidence>
<dbReference type="Proteomes" id="UP000295807">
    <property type="component" value="Unassembled WGS sequence"/>
</dbReference>
<gene>
    <name evidence="13" type="ORF">EDD80_11234</name>
</gene>
<sequence>MSKIDLQNSSWCQIIFEGRNREYGAYALRRDYSRHAMKALLIAVFSFSLCSYAPILAAIIEKKNKPAAVLPDTDPGLSTLETPKPKELPPPEMKLPTPPAVKEIQYTTPEIVRQAEVNEEDLLPPTESIPDDVILGNETKDGLSRFEVPMDVPADGKGREAIVGTVSSTVHEYATIQKKPMFPGGMDKILPYVMKNFRYPRQAIENNIQGTVFVQFTIDRDGSIIDVKALRGQELGGGLAEEAVRIVKAMPKWEPGEQNGRKVKVRYTIPVIARSQE</sequence>
<keyword evidence="4" id="KW-1003">Cell membrane</keyword>
<dbReference type="RefSeq" id="WP_158640603.1">
    <property type="nucleotide sequence ID" value="NZ_CP042432.1"/>
</dbReference>
<name>A0A4V2UTC8_9SPHI</name>
<dbReference type="PANTHER" id="PTHR33446:SF2">
    <property type="entry name" value="PROTEIN TONB"/>
    <property type="match status" value="1"/>
</dbReference>
<keyword evidence="3" id="KW-0813">Transport</keyword>
<keyword evidence="14" id="KW-1185">Reference proteome</keyword>
<evidence type="ECO:0000313" key="13">
    <source>
        <dbReference type="EMBL" id="TCS85459.1"/>
    </source>
</evidence>
<keyword evidence="6 11" id="KW-0812">Transmembrane</keyword>
<dbReference type="InterPro" id="IPR037682">
    <property type="entry name" value="TonB_C"/>
</dbReference>
<comment type="subcellular location">
    <subcellularLocation>
        <location evidence="1">Cell inner membrane</location>
        <topology evidence="1">Single-pass membrane protein</topology>
        <orientation evidence="1">Periplasmic side</orientation>
    </subcellularLocation>
</comment>
<dbReference type="Gene3D" id="3.30.1150.10">
    <property type="match status" value="1"/>
</dbReference>
<reference evidence="13 14" key="1">
    <citation type="submission" date="2019-03" db="EMBL/GenBank/DDBJ databases">
        <title>Genomic Encyclopedia of Type Strains, Phase IV (KMG-IV): sequencing the most valuable type-strain genomes for metagenomic binning, comparative biology and taxonomic classification.</title>
        <authorList>
            <person name="Goeker M."/>
        </authorList>
    </citation>
    <scope>NUCLEOTIDE SEQUENCE [LARGE SCALE GENOMIC DNA]</scope>
    <source>
        <strain evidence="13 14">DSM 21100</strain>
    </source>
</reference>
<comment type="caution">
    <text evidence="13">The sequence shown here is derived from an EMBL/GenBank/DDBJ whole genome shotgun (WGS) entry which is preliminary data.</text>
</comment>
<dbReference type="AlphaFoldDB" id="A0A4V2UTC8"/>
<evidence type="ECO:0000256" key="7">
    <source>
        <dbReference type="ARBA" id="ARBA00022927"/>
    </source>
</evidence>
<dbReference type="PANTHER" id="PTHR33446">
    <property type="entry name" value="PROTEIN TONB-RELATED"/>
    <property type="match status" value="1"/>
</dbReference>
<feature type="domain" description="TonB C-terminal" evidence="12">
    <location>
        <begin position="184"/>
        <end position="277"/>
    </location>
</feature>
<proteinExistence type="inferred from homology"/>
<accession>A0A4V2UTC8</accession>
<evidence type="ECO:0000256" key="2">
    <source>
        <dbReference type="ARBA" id="ARBA00006555"/>
    </source>
</evidence>
<evidence type="ECO:0000256" key="5">
    <source>
        <dbReference type="ARBA" id="ARBA00022519"/>
    </source>
</evidence>
<dbReference type="InterPro" id="IPR003538">
    <property type="entry name" value="TonB"/>
</dbReference>
<dbReference type="GO" id="GO:0015891">
    <property type="term" value="P:siderophore transport"/>
    <property type="evidence" value="ECO:0007669"/>
    <property type="project" value="InterPro"/>
</dbReference>
<dbReference type="SUPFAM" id="SSF74653">
    <property type="entry name" value="TolA/TonB C-terminal domain"/>
    <property type="match status" value="1"/>
</dbReference>
<dbReference type="GO" id="GO:0031992">
    <property type="term" value="F:energy transducer activity"/>
    <property type="evidence" value="ECO:0007669"/>
    <property type="project" value="InterPro"/>
</dbReference>
<evidence type="ECO:0000256" key="8">
    <source>
        <dbReference type="ARBA" id="ARBA00022989"/>
    </source>
</evidence>
<dbReference type="InterPro" id="IPR051045">
    <property type="entry name" value="TonB-dependent_transducer"/>
</dbReference>
<evidence type="ECO:0000313" key="14">
    <source>
        <dbReference type="Proteomes" id="UP000295807"/>
    </source>
</evidence>
<keyword evidence="5" id="KW-0997">Cell inner membrane</keyword>
<dbReference type="EMBL" id="SMAD01000012">
    <property type="protein sequence ID" value="TCS85459.1"/>
    <property type="molecule type" value="Genomic_DNA"/>
</dbReference>
<evidence type="ECO:0000256" key="11">
    <source>
        <dbReference type="SAM" id="Phobius"/>
    </source>
</evidence>
<dbReference type="InterPro" id="IPR006260">
    <property type="entry name" value="TonB/TolA_C"/>
</dbReference>
<dbReference type="GO" id="GO:0015031">
    <property type="term" value="P:protein transport"/>
    <property type="evidence" value="ECO:0007669"/>
    <property type="project" value="UniProtKB-KW"/>
</dbReference>
<evidence type="ECO:0000256" key="1">
    <source>
        <dbReference type="ARBA" id="ARBA00004383"/>
    </source>
</evidence>
<feature type="transmembrane region" description="Helical" evidence="11">
    <location>
        <begin position="39"/>
        <end position="60"/>
    </location>
</feature>
<dbReference type="GO" id="GO:0030288">
    <property type="term" value="C:outer membrane-bounded periplasmic space"/>
    <property type="evidence" value="ECO:0007669"/>
    <property type="project" value="InterPro"/>
</dbReference>
<evidence type="ECO:0000256" key="6">
    <source>
        <dbReference type="ARBA" id="ARBA00022692"/>
    </source>
</evidence>
<evidence type="ECO:0000256" key="3">
    <source>
        <dbReference type="ARBA" id="ARBA00022448"/>
    </source>
</evidence>
<dbReference type="PRINTS" id="PR01374">
    <property type="entry name" value="TONBPROTEIN"/>
</dbReference>
<dbReference type="NCBIfam" id="TIGR01352">
    <property type="entry name" value="tonB_Cterm"/>
    <property type="match status" value="1"/>
</dbReference>
<protein>
    <submittedName>
        <fullName evidence="13">Protein TonB</fullName>
    </submittedName>
</protein>
<dbReference type="PROSITE" id="PS52015">
    <property type="entry name" value="TONB_CTD"/>
    <property type="match status" value="1"/>
</dbReference>
<feature type="region of interest" description="Disordered" evidence="10">
    <location>
        <begin position="70"/>
        <end position="98"/>
    </location>
</feature>
<evidence type="ECO:0000259" key="12">
    <source>
        <dbReference type="PROSITE" id="PS52015"/>
    </source>
</evidence>
<comment type="similarity">
    <text evidence="2">Belongs to the TonB family.</text>
</comment>
<keyword evidence="9 11" id="KW-0472">Membrane</keyword>
<dbReference type="GO" id="GO:0098797">
    <property type="term" value="C:plasma membrane protein complex"/>
    <property type="evidence" value="ECO:0007669"/>
    <property type="project" value="TreeGrafter"/>
</dbReference>
<dbReference type="GO" id="GO:0055085">
    <property type="term" value="P:transmembrane transport"/>
    <property type="evidence" value="ECO:0007669"/>
    <property type="project" value="InterPro"/>
</dbReference>
<keyword evidence="7" id="KW-0653">Protein transport</keyword>
<organism evidence="13 14">
    <name type="scientific">Anseongella ginsenosidimutans</name>
    <dbReference type="NCBI Taxonomy" id="496056"/>
    <lineage>
        <taxon>Bacteria</taxon>
        <taxon>Pseudomonadati</taxon>
        <taxon>Bacteroidota</taxon>
        <taxon>Sphingobacteriia</taxon>
        <taxon>Sphingobacteriales</taxon>
        <taxon>Sphingobacteriaceae</taxon>
        <taxon>Anseongella</taxon>
    </lineage>
</organism>
<keyword evidence="8 11" id="KW-1133">Transmembrane helix</keyword>
<evidence type="ECO:0000256" key="9">
    <source>
        <dbReference type="ARBA" id="ARBA00023136"/>
    </source>
</evidence>